<feature type="transmembrane region" description="Helical" evidence="10">
    <location>
        <begin position="368"/>
        <end position="389"/>
    </location>
</feature>
<dbReference type="InterPro" id="IPR002528">
    <property type="entry name" value="MATE_fam"/>
</dbReference>
<feature type="transmembrane region" description="Helical" evidence="10">
    <location>
        <begin position="396"/>
        <end position="420"/>
    </location>
</feature>
<feature type="transmembrane region" description="Helical" evidence="10">
    <location>
        <begin position="141"/>
        <end position="159"/>
    </location>
</feature>
<dbReference type="GO" id="GO:0015297">
    <property type="term" value="F:antiporter activity"/>
    <property type="evidence" value="ECO:0007669"/>
    <property type="project" value="InterPro"/>
</dbReference>
<dbReference type="PIRSF" id="PIRSF006603">
    <property type="entry name" value="DinF"/>
    <property type="match status" value="1"/>
</dbReference>
<reference evidence="11 12" key="1">
    <citation type="submission" date="2019-06" db="EMBL/GenBank/DDBJ databases">
        <authorList>
            <person name="Li M."/>
        </authorList>
    </citation>
    <scope>NUCLEOTIDE SEQUENCE [LARGE SCALE GENOMIC DNA]</scope>
    <source>
        <strain evidence="11 12">BGMRC2036</strain>
    </source>
</reference>
<comment type="caution">
    <text evidence="11">The sequence shown here is derived from an EMBL/GenBank/DDBJ whole genome shotgun (WGS) entry which is preliminary data.</text>
</comment>
<dbReference type="InterPro" id="IPR048279">
    <property type="entry name" value="MdtK-like"/>
</dbReference>
<keyword evidence="12" id="KW-1185">Reference proteome</keyword>
<organism evidence="11 12">
    <name type="scientific">Martelella alba</name>
    <dbReference type="NCBI Taxonomy" id="2590451"/>
    <lineage>
        <taxon>Bacteria</taxon>
        <taxon>Pseudomonadati</taxon>
        <taxon>Pseudomonadota</taxon>
        <taxon>Alphaproteobacteria</taxon>
        <taxon>Hyphomicrobiales</taxon>
        <taxon>Aurantimonadaceae</taxon>
        <taxon>Martelella</taxon>
    </lineage>
</organism>
<feature type="transmembrane region" description="Helical" evidence="10">
    <location>
        <begin position="326"/>
        <end position="348"/>
    </location>
</feature>
<evidence type="ECO:0000256" key="10">
    <source>
        <dbReference type="SAM" id="Phobius"/>
    </source>
</evidence>
<keyword evidence="9" id="KW-0046">Antibiotic resistance</keyword>
<feature type="transmembrane region" description="Helical" evidence="10">
    <location>
        <begin position="105"/>
        <end position="129"/>
    </location>
</feature>
<proteinExistence type="inferred from homology"/>
<keyword evidence="7 10" id="KW-1133">Transmembrane helix</keyword>
<name>A0A506UGD8_9HYPH</name>
<dbReference type="Proteomes" id="UP000318801">
    <property type="component" value="Unassembled WGS sequence"/>
</dbReference>
<dbReference type="NCBIfam" id="TIGR00797">
    <property type="entry name" value="matE"/>
    <property type="match status" value="1"/>
</dbReference>
<keyword evidence="6 10" id="KW-0812">Transmembrane</keyword>
<feature type="transmembrane region" description="Helical" evidence="10">
    <location>
        <begin position="279"/>
        <end position="305"/>
    </location>
</feature>
<feature type="transmembrane region" description="Helical" evidence="10">
    <location>
        <begin position="197"/>
        <end position="220"/>
    </location>
</feature>
<dbReference type="CDD" id="cd13143">
    <property type="entry name" value="MATE_MepA_like"/>
    <property type="match status" value="1"/>
</dbReference>
<evidence type="ECO:0000313" key="11">
    <source>
        <dbReference type="EMBL" id="TPW32375.1"/>
    </source>
</evidence>
<evidence type="ECO:0000256" key="8">
    <source>
        <dbReference type="ARBA" id="ARBA00023136"/>
    </source>
</evidence>
<evidence type="ECO:0000256" key="4">
    <source>
        <dbReference type="ARBA" id="ARBA00022448"/>
    </source>
</evidence>
<evidence type="ECO:0000256" key="1">
    <source>
        <dbReference type="ARBA" id="ARBA00004429"/>
    </source>
</evidence>
<evidence type="ECO:0000256" key="2">
    <source>
        <dbReference type="ARBA" id="ARBA00008417"/>
    </source>
</evidence>
<feature type="transmembrane region" description="Helical" evidence="10">
    <location>
        <begin position="21"/>
        <end position="50"/>
    </location>
</feature>
<dbReference type="RefSeq" id="WP_141147886.1">
    <property type="nucleotide sequence ID" value="NZ_VHLG01000002.1"/>
</dbReference>
<comment type="subcellular location">
    <subcellularLocation>
        <location evidence="1">Cell inner membrane</location>
        <topology evidence="1">Multi-pass membrane protein</topology>
    </subcellularLocation>
</comment>
<comment type="similarity">
    <text evidence="2">Belongs to the multi antimicrobial extrusion (MATE) (TC 2.A.66.1) family. MepA subfamily.</text>
</comment>
<feature type="transmembrane region" description="Helical" evidence="10">
    <location>
        <begin position="56"/>
        <end position="84"/>
    </location>
</feature>
<dbReference type="InterPro" id="IPR051327">
    <property type="entry name" value="MATE_MepA_subfamily"/>
</dbReference>
<keyword evidence="5" id="KW-1003">Cell membrane</keyword>
<dbReference type="Pfam" id="PF01554">
    <property type="entry name" value="MatE"/>
    <property type="match status" value="2"/>
</dbReference>
<evidence type="ECO:0000256" key="7">
    <source>
        <dbReference type="ARBA" id="ARBA00022989"/>
    </source>
</evidence>
<dbReference type="GO" id="GO:0005886">
    <property type="term" value="C:plasma membrane"/>
    <property type="evidence" value="ECO:0007669"/>
    <property type="project" value="UniProtKB-SubCell"/>
</dbReference>
<evidence type="ECO:0000256" key="5">
    <source>
        <dbReference type="ARBA" id="ARBA00022475"/>
    </source>
</evidence>
<keyword evidence="4" id="KW-0813">Transport</keyword>
<dbReference type="InterPro" id="IPR045070">
    <property type="entry name" value="MATE_MepA-like"/>
</dbReference>
<evidence type="ECO:0000256" key="9">
    <source>
        <dbReference type="ARBA" id="ARBA00023251"/>
    </source>
</evidence>
<sequence>MTREISPDTGNPYLTGALWPLFFKTAAPIIVLMLVSGLFTVVDAVFLGVYVGADALAAVTLVFPVFMALNALSTLVSSGMASILARRLGSGDKKGAQAAMQSATFLAIAICLVLMLVFALSGASLINWLSAGDAGLARMGMIYIAIVIYGSPLTFLIGIQGDALRSEGLAMLMAVIGVAVTLANIGFNYIFIVLMGWGVAGSAIGTLAAQVAALVIAAALRLSGRTPLKLWAMTGHSGFSDWCENVKLGLPSSLTLAGVSVTSGAMIVAEQIWGGDHYAATIAAYGIVTRVMTFAFLPLMGLNLACQSIVGNNFGASAFGRSDQTLRIGLVVGLVYGVAVEAILMAMPGPIARIFVTDPATIAEMARITRLLVITYVIYAPMIMLSGYFQAIGNALAAGALSLTRPYLFVVPGIFLLPLALGETGIWLSGAVSDLAMLGVAAVVLGANHRRTGAGFGVMMAGRTS</sequence>
<feature type="transmembrane region" description="Helical" evidence="10">
    <location>
        <begin position="171"/>
        <end position="191"/>
    </location>
</feature>
<evidence type="ECO:0000256" key="6">
    <source>
        <dbReference type="ARBA" id="ARBA00022692"/>
    </source>
</evidence>
<dbReference type="AlphaFoldDB" id="A0A506UGD8"/>
<dbReference type="GO" id="GO:0042910">
    <property type="term" value="F:xenobiotic transmembrane transporter activity"/>
    <property type="evidence" value="ECO:0007669"/>
    <property type="project" value="InterPro"/>
</dbReference>
<dbReference type="EMBL" id="VHLG01000002">
    <property type="protein sequence ID" value="TPW32375.1"/>
    <property type="molecule type" value="Genomic_DNA"/>
</dbReference>
<dbReference type="OrthoDB" id="7805940at2"/>
<feature type="transmembrane region" description="Helical" evidence="10">
    <location>
        <begin position="426"/>
        <end position="447"/>
    </location>
</feature>
<accession>A0A506UGD8</accession>
<gene>
    <name evidence="11" type="ORF">FJU08_05055</name>
</gene>
<dbReference type="PANTHER" id="PTHR43823:SF3">
    <property type="entry name" value="MULTIDRUG EXPORT PROTEIN MEPA"/>
    <property type="match status" value="1"/>
</dbReference>
<keyword evidence="8 10" id="KW-0472">Membrane</keyword>
<dbReference type="GO" id="GO:0046677">
    <property type="term" value="P:response to antibiotic"/>
    <property type="evidence" value="ECO:0007669"/>
    <property type="project" value="UniProtKB-KW"/>
</dbReference>
<protein>
    <recommendedName>
        <fullName evidence="3">Multidrug export protein MepA</fullName>
    </recommendedName>
</protein>
<evidence type="ECO:0000313" key="12">
    <source>
        <dbReference type="Proteomes" id="UP000318801"/>
    </source>
</evidence>
<dbReference type="PANTHER" id="PTHR43823">
    <property type="entry name" value="SPORULATION PROTEIN YKVU"/>
    <property type="match status" value="1"/>
</dbReference>
<evidence type="ECO:0000256" key="3">
    <source>
        <dbReference type="ARBA" id="ARBA00022106"/>
    </source>
</evidence>